<evidence type="ECO:0000313" key="3">
    <source>
        <dbReference type="Proteomes" id="UP000287198"/>
    </source>
</evidence>
<organism evidence="2 3">
    <name type="scientific">Pseudidiomarina halophila</name>
    <dbReference type="NCBI Taxonomy" id="1449799"/>
    <lineage>
        <taxon>Bacteria</taxon>
        <taxon>Pseudomonadati</taxon>
        <taxon>Pseudomonadota</taxon>
        <taxon>Gammaproteobacteria</taxon>
        <taxon>Alteromonadales</taxon>
        <taxon>Idiomarinaceae</taxon>
        <taxon>Pseudidiomarina</taxon>
    </lineage>
</organism>
<dbReference type="Proteomes" id="UP000287198">
    <property type="component" value="Unassembled WGS sequence"/>
</dbReference>
<dbReference type="OrthoDB" id="6236420at2"/>
<dbReference type="CDD" id="cd11614">
    <property type="entry name" value="SAF_CpaB_FlgA_like"/>
    <property type="match status" value="1"/>
</dbReference>
<accession>A0A432XS16</accession>
<keyword evidence="1" id="KW-1133">Transmembrane helix</keyword>
<name>A0A432XS16_9GAMM</name>
<dbReference type="EMBL" id="PIPW01000005">
    <property type="protein sequence ID" value="RUO51371.1"/>
    <property type="molecule type" value="Genomic_DNA"/>
</dbReference>
<keyword evidence="3" id="KW-1185">Reference proteome</keyword>
<keyword evidence="1" id="KW-0472">Membrane</keyword>
<evidence type="ECO:0008006" key="4">
    <source>
        <dbReference type="Google" id="ProtNLM"/>
    </source>
</evidence>
<dbReference type="RefSeq" id="WP_126764542.1">
    <property type="nucleotide sequence ID" value="NZ_JBHLTZ010000002.1"/>
</dbReference>
<evidence type="ECO:0000256" key="1">
    <source>
        <dbReference type="SAM" id="Phobius"/>
    </source>
</evidence>
<gene>
    <name evidence="2" type="ORF">CWI69_11840</name>
</gene>
<proteinExistence type="predicted"/>
<sequence length="245" mass="27578">MTAQFKLKWKLGLLLILVVALVIASYQLMIVYIEQQSRAIEQQRTAAMEWVLVFRTDLEQGHAVTLDDLQQRKYPPDYISEDWLRPQDAMAVVGNVTQHFVSRGEPATLSALQQPRRASFSDVLQADEYAVTATISIEQIHHGLLAIGNRVSIVAEQFLPELTAGSQLRSIANVEILAIDNATDEAWQQGLASTITFRFNTEQAMAFEQIRKSGYSVWLQHPEANYSALPEQGMTRIYTINGGER</sequence>
<evidence type="ECO:0000313" key="2">
    <source>
        <dbReference type="EMBL" id="RUO51371.1"/>
    </source>
</evidence>
<reference evidence="3" key="1">
    <citation type="journal article" date="2018" name="Front. Microbiol.">
        <title>Genome-Based Analysis Reveals the Taxonomy and Diversity of the Family Idiomarinaceae.</title>
        <authorList>
            <person name="Liu Y."/>
            <person name="Lai Q."/>
            <person name="Shao Z."/>
        </authorList>
    </citation>
    <scope>NUCLEOTIDE SEQUENCE [LARGE SCALE GENOMIC DNA]</scope>
    <source>
        <strain evidence="3">BH195</strain>
    </source>
</reference>
<feature type="transmembrane region" description="Helical" evidence="1">
    <location>
        <begin position="12"/>
        <end position="33"/>
    </location>
</feature>
<dbReference type="AlphaFoldDB" id="A0A432XS16"/>
<keyword evidence="1" id="KW-0812">Transmembrane</keyword>
<comment type="caution">
    <text evidence="2">The sequence shown here is derived from an EMBL/GenBank/DDBJ whole genome shotgun (WGS) entry which is preliminary data.</text>
</comment>
<protein>
    <recommendedName>
        <fullName evidence="4">Flp pilus assembly protein CpaB</fullName>
    </recommendedName>
</protein>